<feature type="active site" description="Proton acceptor" evidence="5">
    <location>
        <position position="396"/>
    </location>
</feature>
<comment type="subcellular location">
    <subcellularLocation>
        <location evidence="6">Membrane</location>
        <topology evidence="6">Single-pass membrane protein</topology>
    </subcellularLocation>
</comment>
<evidence type="ECO:0000259" key="8">
    <source>
        <dbReference type="PROSITE" id="PS51635"/>
    </source>
</evidence>
<dbReference type="PROSITE" id="PS51635">
    <property type="entry name" value="PNPLA"/>
    <property type="match status" value="1"/>
</dbReference>
<reference evidence="9" key="1">
    <citation type="journal article" date="2020" name="Stud. Mycol.">
        <title>101 Dothideomycetes genomes: a test case for predicting lifestyles and emergence of pathogens.</title>
        <authorList>
            <person name="Haridas S."/>
            <person name="Albert R."/>
            <person name="Binder M."/>
            <person name="Bloem J."/>
            <person name="Labutti K."/>
            <person name="Salamov A."/>
            <person name="Andreopoulos B."/>
            <person name="Baker S."/>
            <person name="Barry K."/>
            <person name="Bills G."/>
            <person name="Bluhm B."/>
            <person name="Cannon C."/>
            <person name="Castanera R."/>
            <person name="Culley D."/>
            <person name="Daum C."/>
            <person name="Ezra D."/>
            <person name="Gonzalez J."/>
            <person name="Henrissat B."/>
            <person name="Kuo A."/>
            <person name="Liang C."/>
            <person name="Lipzen A."/>
            <person name="Lutzoni F."/>
            <person name="Magnuson J."/>
            <person name="Mondo S."/>
            <person name="Nolan M."/>
            <person name="Ohm R."/>
            <person name="Pangilinan J."/>
            <person name="Park H.-J."/>
            <person name="Ramirez L."/>
            <person name="Alfaro M."/>
            <person name="Sun H."/>
            <person name="Tritt A."/>
            <person name="Yoshinaga Y."/>
            <person name="Zwiers L.-H."/>
            <person name="Turgeon B."/>
            <person name="Goodwin S."/>
            <person name="Spatafora J."/>
            <person name="Crous P."/>
            <person name="Grigoriev I."/>
        </authorList>
    </citation>
    <scope>NUCLEOTIDE SEQUENCE</scope>
    <source>
        <strain evidence="9">ATCC 36951</strain>
    </source>
</reference>
<evidence type="ECO:0000313" key="9">
    <source>
        <dbReference type="EMBL" id="KAF2161733.1"/>
    </source>
</evidence>
<dbReference type="Gene3D" id="3.40.1090.10">
    <property type="entry name" value="Cytosolic phospholipase A2 catalytic domain"/>
    <property type="match status" value="2"/>
</dbReference>
<feature type="compositionally biased region" description="Basic and acidic residues" evidence="7">
    <location>
        <begin position="660"/>
        <end position="671"/>
    </location>
</feature>
<dbReference type="AlphaFoldDB" id="A0A6A6C479"/>
<evidence type="ECO:0000256" key="1">
    <source>
        <dbReference type="ARBA" id="ARBA00002682"/>
    </source>
</evidence>
<feature type="compositionally biased region" description="Acidic residues" evidence="7">
    <location>
        <begin position="644"/>
        <end position="659"/>
    </location>
</feature>
<dbReference type="PANTHER" id="PTHR14226:SF10">
    <property type="entry name" value="TRIACYLGLYCEROL LIPASE 4-RELATED"/>
    <property type="match status" value="1"/>
</dbReference>
<feature type="domain" description="PNPLA" evidence="8">
    <location>
        <begin position="213"/>
        <end position="409"/>
    </location>
</feature>
<feature type="active site" description="Nucleophile" evidence="5">
    <location>
        <position position="246"/>
    </location>
</feature>
<dbReference type="Proteomes" id="UP000799537">
    <property type="component" value="Unassembled WGS sequence"/>
</dbReference>
<dbReference type="InterPro" id="IPR002641">
    <property type="entry name" value="PNPLA_dom"/>
</dbReference>
<accession>A0A6A6C479</accession>
<sequence length="731" mass="81126">MSSLTRRGDGGKKEQGDELWNKIAQVTLCPQYTTESTKPANAVDIANDVLGRAYNLKRTWSGQGKAAAVQEQEIRTRMKDAKSYDEWRTAAEKLDILLGKTNWKFVEESNDCDMVLLRRRLDNLKDAINQGDMEEMVHLIRTSLKRDLGGMCHVHLYQHCNVGTKHLIEEYTDVVKYTIEEICKYCESADLATVDRYLSMLRLARQSFGKSALMLSGGGTLGMCHIGVVKALLQENLLPKVVCGSSAGSIVGAVLCTQKGRAILDKLDELCNGNLNVFQAPDEIQGIAGMAANILKGEPAFDIANLCRVMRTLLGDMTFKEAYNMTGMILNIHVSTRDKLHLPRLLNYQTAPNVVIWSAVASSCALPLVFRPPGLKQKNPDTQQLESVHGDHRWIDGSIEGDVPSQILERLFNINNFIASQVNPHVSRFLPQEGEAASMLRKAMLITRSNSIFLLDGIMDRGYDAFPIKAAHAVLSQKYDGNVTILPDISWVNFTKILANPSHEFMEQATRVGERASWPKISRIKISVDIELALDRGIKDIQAIQVGQQPNSVKSRRNVSSTRSERGLGVWRSRSSGPGGVGLTPIPRLQRGRANISAHRPVKSMVEPFTTPPPQAVAALQAPEQIQSSSDETISGHSSPNTSYDDDDMEDDDTDDDDETIRLAEEHERMRIFRSQPASPSISKKTFWGIDSAGHATPPSPEGKRAWSSLHMSNVADDFTLERNKKRRQEG</sequence>
<dbReference type="GeneID" id="54562000"/>
<feature type="region of interest" description="Disordered" evidence="7">
    <location>
        <begin position="548"/>
        <end position="593"/>
    </location>
</feature>
<dbReference type="GO" id="GO:0006641">
    <property type="term" value="P:triglyceride metabolic process"/>
    <property type="evidence" value="ECO:0007669"/>
    <property type="project" value="UniProtKB-ARBA"/>
</dbReference>
<dbReference type="InterPro" id="IPR016035">
    <property type="entry name" value="Acyl_Trfase/lysoPLipase"/>
</dbReference>
<keyword evidence="3 5" id="KW-0442">Lipid degradation</keyword>
<comment type="function">
    <text evidence="1">Probable lipid hydrolase.</text>
</comment>
<feature type="compositionally biased region" description="Polar residues" evidence="7">
    <location>
        <begin position="548"/>
        <end position="562"/>
    </location>
</feature>
<dbReference type="InterPro" id="IPR050301">
    <property type="entry name" value="NTE"/>
</dbReference>
<evidence type="ECO:0000313" key="10">
    <source>
        <dbReference type="Proteomes" id="UP000799537"/>
    </source>
</evidence>
<comment type="caution">
    <text evidence="5">Lacks conserved residue(s) required for the propagation of feature annotation.</text>
</comment>
<dbReference type="Pfam" id="PF01734">
    <property type="entry name" value="Patatin"/>
    <property type="match status" value="1"/>
</dbReference>
<name>A0A6A6C479_ZASCE</name>
<keyword evidence="10" id="KW-1185">Reference proteome</keyword>
<evidence type="ECO:0000256" key="3">
    <source>
        <dbReference type="ARBA" id="ARBA00022963"/>
    </source>
</evidence>
<dbReference type="RefSeq" id="XP_033662622.1">
    <property type="nucleotide sequence ID" value="XM_033808728.1"/>
</dbReference>
<gene>
    <name evidence="9" type="ORF">M409DRAFT_27790</name>
</gene>
<evidence type="ECO:0000256" key="6">
    <source>
        <dbReference type="RuleBase" id="RU362055"/>
    </source>
</evidence>
<keyword evidence="4 5" id="KW-0443">Lipid metabolism</keyword>
<organism evidence="9 10">
    <name type="scientific">Zasmidium cellare ATCC 36951</name>
    <dbReference type="NCBI Taxonomy" id="1080233"/>
    <lineage>
        <taxon>Eukaryota</taxon>
        <taxon>Fungi</taxon>
        <taxon>Dikarya</taxon>
        <taxon>Ascomycota</taxon>
        <taxon>Pezizomycotina</taxon>
        <taxon>Dothideomycetes</taxon>
        <taxon>Dothideomycetidae</taxon>
        <taxon>Mycosphaerellales</taxon>
        <taxon>Mycosphaerellaceae</taxon>
        <taxon>Zasmidium</taxon>
    </lineage>
</organism>
<evidence type="ECO:0000256" key="2">
    <source>
        <dbReference type="ARBA" id="ARBA00022801"/>
    </source>
</evidence>
<feature type="compositionally biased region" description="Polar residues" evidence="7">
    <location>
        <begin position="626"/>
        <end position="643"/>
    </location>
</feature>
<dbReference type="GO" id="GO:0016042">
    <property type="term" value="P:lipid catabolic process"/>
    <property type="evidence" value="ECO:0007669"/>
    <property type="project" value="UniProtKB-UniRule"/>
</dbReference>
<evidence type="ECO:0000256" key="5">
    <source>
        <dbReference type="PROSITE-ProRule" id="PRU01161"/>
    </source>
</evidence>
<comment type="function">
    <text evidence="6">Lipid hydrolase.</text>
</comment>
<dbReference type="Pfam" id="PF11815">
    <property type="entry name" value="DUF3336"/>
    <property type="match status" value="1"/>
</dbReference>
<evidence type="ECO:0000256" key="7">
    <source>
        <dbReference type="SAM" id="MobiDB-lite"/>
    </source>
</evidence>
<dbReference type="InterPro" id="IPR021771">
    <property type="entry name" value="Triacylglycerol_lipase_N"/>
</dbReference>
<evidence type="ECO:0000256" key="4">
    <source>
        <dbReference type="ARBA" id="ARBA00023098"/>
    </source>
</evidence>
<proteinExistence type="inferred from homology"/>
<keyword evidence="2 5" id="KW-0378">Hydrolase</keyword>
<dbReference type="GO" id="GO:0004806">
    <property type="term" value="F:triacylglycerol lipase activity"/>
    <property type="evidence" value="ECO:0007669"/>
    <property type="project" value="InterPro"/>
</dbReference>
<feature type="short sequence motif" description="GXSXG" evidence="5">
    <location>
        <begin position="244"/>
        <end position="248"/>
    </location>
</feature>
<feature type="region of interest" description="Disordered" evidence="7">
    <location>
        <begin position="619"/>
        <end position="707"/>
    </location>
</feature>
<dbReference type="GO" id="GO:0016020">
    <property type="term" value="C:membrane"/>
    <property type="evidence" value="ECO:0007669"/>
    <property type="project" value="UniProtKB-SubCell"/>
</dbReference>
<dbReference type="EC" id="3.1.1.-" evidence="6"/>
<dbReference type="OrthoDB" id="10049244at2759"/>
<protein>
    <recommendedName>
        <fullName evidence="6">Patatin-like phospholipase domain-containing protein</fullName>
        <ecNumber evidence="6">3.1.1.-</ecNumber>
    </recommendedName>
</protein>
<comment type="similarity">
    <text evidence="6">Belongs to the PLPL family.</text>
</comment>
<dbReference type="SUPFAM" id="SSF52151">
    <property type="entry name" value="FabD/lysophospholipase-like"/>
    <property type="match status" value="1"/>
</dbReference>
<dbReference type="EMBL" id="ML993617">
    <property type="protein sequence ID" value="KAF2161733.1"/>
    <property type="molecule type" value="Genomic_DNA"/>
</dbReference>
<dbReference type="PANTHER" id="PTHR14226">
    <property type="entry name" value="NEUROPATHY TARGET ESTERASE/SWISS CHEESE D.MELANOGASTER"/>
    <property type="match status" value="1"/>
</dbReference>
<feature type="short sequence motif" description="GXGXXG" evidence="5">
    <location>
        <begin position="217"/>
        <end position="222"/>
    </location>
</feature>